<dbReference type="InterPro" id="IPR019734">
    <property type="entry name" value="TPR_rpt"/>
</dbReference>
<dbReference type="InterPro" id="IPR011990">
    <property type="entry name" value="TPR-like_helical_dom_sf"/>
</dbReference>
<name>A0AA37QFQ0_9BACT</name>
<reference evidence="3" key="1">
    <citation type="submission" date="2022-08" db="EMBL/GenBank/DDBJ databases">
        <title>Draft genome sequencing of Roseisolibacter agri AW1220.</title>
        <authorList>
            <person name="Tobiishi Y."/>
            <person name="Tonouchi A."/>
        </authorList>
    </citation>
    <scope>NUCLEOTIDE SEQUENCE</scope>
    <source>
        <strain evidence="3">AW1220</strain>
    </source>
</reference>
<dbReference type="Pfam" id="PF13374">
    <property type="entry name" value="TPR_10"/>
    <property type="match status" value="1"/>
</dbReference>
<dbReference type="InterPro" id="IPR024983">
    <property type="entry name" value="CHAT_dom"/>
</dbReference>
<dbReference type="RefSeq" id="WP_284349351.1">
    <property type="nucleotide sequence ID" value="NZ_BRXS01000002.1"/>
</dbReference>
<dbReference type="EMBL" id="BRXS01000002">
    <property type="protein sequence ID" value="GLC24908.1"/>
    <property type="molecule type" value="Genomic_DNA"/>
</dbReference>
<evidence type="ECO:0000259" key="2">
    <source>
        <dbReference type="Pfam" id="PF12770"/>
    </source>
</evidence>
<dbReference type="SUPFAM" id="SSF48452">
    <property type="entry name" value="TPR-like"/>
    <property type="match status" value="2"/>
</dbReference>
<protein>
    <recommendedName>
        <fullName evidence="2">CHAT domain-containing protein</fullName>
    </recommendedName>
</protein>
<dbReference type="SMART" id="SM00028">
    <property type="entry name" value="TPR"/>
    <property type="match status" value="8"/>
</dbReference>
<gene>
    <name evidence="3" type="ORF">rosag_14210</name>
</gene>
<evidence type="ECO:0000313" key="3">
    <source>
        <dbReference type="EMBL" id="GLC24908.1"/>
    </source>
</evidence>
<accession>A0AA37QFQ0</accession>
<evidence type="ECO:0000256" key="1">
    <source>
        <dbReference type="SAM" id="SignalP"/>
    </source>
</evidence>
<proteinExistence type="predicted"/>
<feature type="chain" id="PRO_5041356304" description="CHAT domain-containing protein" evidence="1">
    <location>
        <begin position="24"/>
        <end position="901"/>
    </location>
</feature>
<dbReference type="Gene3D" id="1.25.40.10">
    <property type="entry name" value="Tetratricopeptide repeat domain"/>
    <property type="match status" value="2"/>
</dbReference>
<dbReference type="PANTHER" id="PTHR10098">
    <property type="entry name" value="RAPSYN-RELATED"/>
    <property type="match status" value="1"/>
</dbReference>
<feature type="domain" description="CHAT" evidence="2">
    <location>
        <begin position="622"/>
        <end position="900"/>
    </location>
</feature>
<dbReference type="Proteomes" id="UP001161325">
    <property type="component" value="Unassembled WGS sequence"/>
</dbReference>
<sequence>MTARATLVTALVALALGMAGDPAASMAQATTASLSDSARRLDSLAMALRQPPLPANRRRAVELWTDAAALYRQLGDRAREGAMLRNAALRHTSADTAATYLHAALGLARQAGDRAGEGRALFHLGANAFARGQFDSAGALLPRAAQIAREVGERWSERAVVFHAMGWMLWQLSDLDAADASLRDALALVRRVGDRRAESAALGDIGNVFAQRGRHDSTFAYFQAALDVVRAIGDKGGEALWLYNLGALHEELGRPDSALVYLRSSLALARGAGRTHMTAASLNGIGNVLRDLGRPDSALVALREAEQVARTHQHPDVLAEILRNLGKQEQLQHRWDAARARFQEAHDLYRGVGRAPGVASTLAAIAELHEAVGRLDSARIAYDEGLALARASQKPATEAEILRNLGALHARVGDRQALARAVAHFDSAAAIRGALLVRVGTDASRVSFAETGTGLFERWALAWLARAPEIGERESALAALAVAERGRAQALLELLRRGEGAEAVRRRLGTERSDTPGADLVREGERIAATARATGAPVLALLSTPDTLVGWLVLPSGEVTVARQSIGRDSIGQLVTAVRAALGVDEGGARALRAVEPSTRRVGRRATAAIGRLTGFTLPVELTRRLSTAGDLVIVASGPLALVPFAALPLGPAGEPLGVRHAVRYAPSIATLGVMQASAGGIAARRDAIGSALVVGNPLMPSVRSSTGRTLRLPALPAAEREARWVADMLRASPLTGRDATERAVRDRLAASPVVHLATHGFAFSAEARSLDSFVAFAPDSASDGLLTVGEVLGDASRLTAELVVLSACQTGMGNLQQAEGTVGLQRAFLARGARSVLVSLWSVSDDATELLMRRFYSHWLRDADAPGKAEALRRAQRDVRATPRFRAPRYWAAFQLVGAS</sequence>
<keyword evidence="4" id="KW-1185">Reference proteome</keyword>
<comment type="caution">
    <text evidence="3">The sequence shown here is derived from an EMBL/GenBank/DDBJ whole genome shotgun (WGS) entry which is preliminary data.</text>
</comment>
<evidence type="ECO:0000313" key="4">
    <source>
        <dbReference type="Proteomes" id="UP001161325"/>
    </source>
</evidence>
<dbReference type="AlphaFoldDB" id="A0AA37QFQ0"/>
<keyword evidence="1" id="KW-0732">Signal</keyword>
<organism evidence="3 4">
    <name type="scientific">Roseisolibacter agri</name>
    <dbReference type="NCBI Taxonomy" id="2014610"/>
    <lineage>
        <taxon>Bacteria</taxon>
        <taxon>Pseudomonadati</taxon>
        <taxon>Gemmatimonadota</taxon>
        <taxon>Gemmatimonadia</taxon>
        <taxon>Gemmatimonadales</taxon>
        <taxon>Gemmatimonadaceae</taxon>
        <taxon>Roseisolibacter</taxon>
    </lineage>
</organism>
<feature type="signal peptide" evidence="1">
    <location>
        <begin position="1"/>
        <end position="23"/>
    </location>
</feature>
<dbReference type="Pfam" id="PF12770">
    <property type="entry name" value="CHAT"/>
    <property type="match status" value="1"/>
</dbReference>
<dbReference type="Pfam" id="PF13424">
    <property type="entry name" value="TPR_12"/>
    <property type="match status" value="3"/>
</dbReference>